<dbReference type="EMBL" id="GGMS01002257">
    <property type="protein sequence ID" value="MBY71460.1"/>
    <property type="molecule type" value="Transcribed_RNA"/>
</dbReference>
<feature type="compositionally biased region" description="Basic residues" evidence="1">
    <location>
        <begin position="887"/>
        <end position="898"/>
    </location>
</feature>
<accession>A0A2S2Q1E9</accession>
<feature type="compositionally biased region" description="Polar residues" evidence="1">
    <location>
        <begin position="274"/>
        <end position="302"/>
    </location>
</feature>
<feature type="compositionally biased region" description="Low complexity" evidence="1">
    <location>
        <begin position="489"/>
        <end position="524"/>
    </location>
</feature>
<sequence>MTFPSAVKKSGLTTKPGSGSKTLPPISPRSPGSPLNASSKIITGSIVRAPLAGSTEKISIGTSVKKSLLPPKSPAEKSVSKPVIDAKFEKIATSASKGPTKIAIKPPPLKINIKEADTKELQSLVTTKSIPKTPVTSLVKSPLLAKSPTVSKHTLPSKSPIMPSGVAKLPSSPIAKSSQASIVSSPVLKSPPVVAGSKKILTKSSTSNVSKTSISTSAVSKTSTLKSVASKAIVKVGLTSSKPVLSTDQANVLKPTSPVKKTLVLSPKTVTGVQLPSSPTIKSSMNRSPSTASSVKSISLKTPSPSKSVIKESSSVKTLPVKSITNKSNFISKTGPTSPKTIVKKEHSSLSLLSVKSPTSIKSTISIKSTSSTTIKTKVMPLLTSKSLTPKSPVTKLLPEIEMKTLCSSIIKTPVSPVLKTKTSVSSPTAKPKTSVSAAIKSKTPLSLTVNTTTPLSPIVKTRASSVSSLKSPIVEKNVPTKLILSPGLSKSKSLSSSRLSSVSTESLASRTSLKSPMSPKPSKVITKNSSKAIEIEKPIVKSIRGQSIKKKTIDIPGITELPSISVVDKQKIVGSLCKLENDFNEEIEYPISQIPDQNSQYSEKSLLHNIVSINNNSEIVNNIVNEDVCNLINTHNVDRPSDVKEYNLEAIKEDLIEQSSTRLSRVKNLDEDSESFDFVVVNKDECIPQLNNISHSPNNYGIAFKDNHFVMLKENNIVEQVNEVKSCIVDIDEHFEPMNDKLVLGDVPFETDSSQDDISDNEQTKQKEIFNSENIDLPQKDYVDDVFLFDNFDGADSTDEFIQKFMPKSIQMSEGASSISTDDGSSLSRKSYSEAVSGSFKECEYYLDYDFDVVDDCLDDDDGKSIFVEVTEKEFPELKHRDLSLKRRNKKHKKRNSSNRTEPQSDLNNIISKMNYNPEDFDGNEFCHYINMMKDCSFYPNGLFSSDSVKLSTSSSLSWLDISIRTTDDDLTPSTEYLSTYEIFQASNLNKDFLLSIIGSSVSTTSSNETSWFWKSIEGRHQSNTKANITLSLKPRPKHLTTPRFMVLLALISEAKGYNIQPSLSEHFVTIDCMSRFNEKIKRLMVQGFWFVGRLIQESLSEDEELNCGNPFNFVDGDLGFWWAGVNMLDWLEYMKESSKNQELQNCYQFVVENLNEYRYNSGKAKLSMNSETPEEFMSELDVENFIHTVRNVKYYNDNIFVDSQENFEAMNEIDDERSYYSSDTSDSLPEWKISG</sequence>
<feature type="region of interest" description="Disordered" evidence="1">
    <location>
        <begin position="1"/>
        <end position="38"/>
    </location>
</feature>
<gene>
    <name evidence="2" type="ORF">g.3486</name>
</gene>
<evidence type="ECO:0000256" key="1">
    <source>
        <dbReference type="SAM" id="MobiDB-lite"/>
    </source>
</evidence>
<name>A0A2S2Q1E9_9HEMI</name>
<dbReference type="OrthoDB" id="6614946at2759"/>
<dbReference type="AlphaFoldDB" id="A0A2S2Q1E9"/>
<reference evidence="2" key="1">
    <citation type="submission" date="2018-04" db="EMBL/GenBank/DDBJ databases">
        <title>Transcriptome assembly of Sipha flava.</title>
        <authorList>
            <person name="Scully E.D."/>
            <person name="Geib S.M."/>
            <person name="Palmer N.A."/>
            <person name="Koch K."/>
            <person name="Bradshaw J."/>
            <person name="Heng-Moss T."/>
            <person name="Sarath G."/>
        </authorList>
    </citation>
    <scope>NUCLEOTIDE SEQUENCE</scope>
</reference>
<organism evidence="2">
    <name type="scientific">Sipha flava</name>
    <name type="common">yellow sugarcane aphid</name>
    <dbReference type="NCBI Taxonomy" id="143950"/>
    <lineage>
        <taxon>Eukaryota</taxon>
        <taxon>Metazoa</taxon>
        <taxon>Ecdysozoa</taxon>
        <taxon>Arthropoda</taxon>
        <taxon>Hexapoda</taxon>
        <taxon>Insecta</taxon>
        <taxon>Pterygota</taxon>
        <taxon>Neoptera</taxon>
        <taxon>Paraneoptera</taxon>
        <taxon>Hemiptera</taxon>
        <taxon>Sternorrhyncha</taxon>
        <taxon>Aphidomorpha</taxon>
        <taxon>Aphidoidea</taxon>
        <taxon>Aphididae</taxon>
        <taxon>Sipha</taxon>
    </lineage>
</organism>
<feature type="region of interest" description="Disordered" evidence="1">
    <location>
        <begin position="887"/>
        <end position="907"/>
    </location>
</feature>
<evidence type="ECO:0000313" key="2">
    <source>
        <dbReference type="EMBL" id="MBY71460.1"/>
    </source>
</evidence>
<feature type="compositionally biased region" description="Low complexity" evidence="1">
    <location>
        <begin position="303"/>
        <end position="312"/>
    </location>
</feature>
<proteinExistence type="predicted"/>
<feature type="region of interest" description="Disordered" evidence="1">
    <location>
        <begin position="489"/>
        <end position="527"/>
    </location>
</feature>
<feature type="region of interest" description="Disordered" evidence="1">
    <location>
        <begin position="274"/>
        <end position="312"/>
    </location>
</feature>
<protein>
    <submittedName>
        <fullName evidence="2">Uncharacterized protein</fullName>
    </submittedName>
</protein>
<feature type="compositionally biased region" description="Polar residues" evidence="1">
    <location>
        <begin position="11"/>
        <end position="21"/>
    </location>
</feature>